<evidence type="ECO:0000313" key="1">
    <source>
        <dbReference type="CGD" id="CAL0000162915"/>
    </source>
</evidence>
<accession>B9WMG7</accession>
<keyword evidence="3" id="KW-1185">Reference proteome</keyword>
<dbReference type="Gene3D" id="3.30.230.100">
    <property type="match status" value="1"/>
</dbReference>
<dbReference type="Proteomes" id="UP000002605">
    <property type="component" value="Chromosome R"/>
</dbReference>
<evidence type="ECO:0000313" key="2">
    <source>
        <dbReference type="EMBL" id="CAX40280.1"/>
    </source>
</evidence>
<dbReference type="CGD" id="CAL0000162915">
    <property type="gene designation" value="Cd36_33330"/>
</dbReference>
<dbReference type="RefSeq" id="XP_002422276.1">
    <property type="nucleotide sequence ID" value="XM_002422231.1"/>
</dbReference>
<dbReference type="HOGENOM" id="CLU_2211613_0_0_1"/>
<dbReference type="VEuPathDB" id="FungiDB:CD36_33330"/>
<reference evidence="2 3" key="1">
    <citation type="journal article" date="2009" name="Genome Res.">
        <title>Comparative genomics of the fungal pathogens Candida dubliniensis and Candida albicans.</title>
        <authorList>
            <person name="Jackson A.P."/>
            <person name="Gamble J.A."/>
            <person name="Yeomans T."/>
            <person name="Moran G.P."/>
            <person name="Saunders D."/>
            <person name="Harris D."/>
            <person name="Aslett M."/>
            <person name="Barrell J.F."/>
            <person name="Butler G."/>
            <person name="Citiulo F."/>
            <person name="Coleman D.C."/>
            <person name="de Groot P.W.J."/>
            <person name="Goodwin T.J."/>
            <person name="Quail M.A."/>
            <person name="McQuillan J."/>
            <person name="Munro C.A."/>
            <person name="Pain A."/>
            <person name="Poulter R.T."/>
            <person name="Rajandream M.A."/>
            <person name="Renauld H."/>
            <person name="Spiering M.J."/>
            <person name="Tivey A."/>
            <person name="Gow N.A.R."/>
            <person name="Barrell B."/>
            <person name="Sullivan D.J."/>
            <person name="Berriman M."/>
        </authorList>
    </citation>
    <scope>NUCLEOTIDE SEQUENCE [LARGE SCALE GENOMIC DNA]</scope>
    <source>
        <strain evidence="3">CD36 / ATCC MYA-646 / CBS 7987 / NCPF 3949 / NRRL Y-17841</strain>
    </source>
</reference>
<dbReference type="eggNOG" id="ENOG502TDIP">
    <property type="taxonomic scope" value="Eukaryota"/>
</dbReference>
<dbReference type="KEGG" id="cdu:CD36_33330"/>
<dbReference type="InterPro" id="IPR018854">
    <property type="entry name" value="Psome_chaperone_3/4"/>
</dbReference>
<organism evidence="2 3">
    <name type="scientific">Candida dubliniensis (strain CD36 / ATCC MYA-646 / CBS 7987 / NCPF 3949 / NRRL Y-17841)</name>
    <name type="common">Yeast</name>
    <dbReference type="NCBI Taxonomy" id="573826"/>
    <lineage>
        <taxon>Eukaryota</taxon>
        <taxon>Fungi</taxon>
        <taxon>Dikarya</taxon>
        <taxon>Ascomycota</taxon>
        <taxon>Saccharomycotina</taxon>
        <taxon>Pichiomycetes</taxon>
        <taxon>Debaryomycetaceae</taxon>
        <taxon>Candida/Lodderomyces clade</taxon>
        <taxon>Candida</taxon>
    </lineage>
</organism>
<dbReference type="AlphaFoldDB" id="B9WMG7"/>
<sequence>MVHIIDELSLNGNDYTIVITFNPKVHDKAPMSIYINQQGNYEMGDYIYTISSYSTYLNNSTNNDQIKSLNQLLVKKFNVPIFLNISGDIGTTSNVELFRGIVDLVEHSKQN</sequence>
<gene>
    <name evidence="1" type="ordered locus">Cd36_33330</name>
    <name evidence="2" type="ORF">CD36_33330</name>
</gene>
<protein>
    <submittedName>
        <fullName evidence="2">Uncharacterized protein</fullName>
    </submittedName>
</protein>
<dbReference type="OrthoDB" id="4014860at2759"/>
<dbReference type="Pfam" id="PF10448">
    <property type="entry name" value="POC3_POC4"/>
    <property type="match status" value="1"/>
</dbReference>
<dbReference type="EMBL" id="FM992695">
    <property type="protein sequence ID" value="CAX40280.1"/>
    <property type="molecule type" value="Genomic_DNA"/>
</dbReference>
<evidence type="ECO:0000313" key="3">
    <source>
        <dbReference type="Proteomes" id="UP000002605"/>
    </source>
</evidence>
<dbReference type="GeneID" id="8050238"/>
<name>B9WMG7_CANDC</name>
<proteinExistence type="predicted"/>